<dbReference type="PANTHER" id="PTHR43776:SF7">
    <property type="entry name" value="D,D-DIPEPTIDE TRANSPORT ATP-BINDING PROTEIN DDPF-RELATED"/>
    <property type="match status" value="1"/>
</dbReference>
<dbReference type="Pfam" id="PF00005">
    <property type="entry name" value="ABC_tran"/>
    <property type="match status" value="1"/>
</dbReference>
<dbReference type="InterPro" id="IPR050319">
    <property type="entry name" value="ABC_transp_ATP-bind"/>
</dbReference>
<comment type="similarity">
    <text evidence="1">Belongs to the ABC transporter superfamily.</text>
</comment>
<gene>
    <name evidence="6" type="ORF">GCM10025751_43840</name>
</gene>
<accession>A0AAV3UMW4</accession>
<keyword evidence="7" id="KW-1185">Reference proteome</keyword>
<evidence type="ECO:0000256" key="4">
    <source>
        <dbReference type="ARBA" id="ARBA00022840"/>
    </source>
</evidence>
<evidence type="ECO:0000256" key="3">
    <source>
        <dbReference type="ARBA" id="ARBA00022741"/>
    </source>
</evidence>
<dbReference type="Proteomes" id="UP001501729">
    <property type="component" value="Unassembled WGS sequence"/>
</dbReference>
<dbReference type="CDD" id="cd03257">
    <property type="entry name" value="ABC_NikE_OppD_transporters"/>
    <property type="match status" value="1"/>
</dbReference>
<dbReference type="GO" id="GO:0016887">
    <property type="term" value="F:ATP hydrolysis activity"/>
    <property type="evidence" value="ECO:0007669"/>
    <property type="project" value="InterPro"/>
</dbReference>
<dbReference type="InterPro" id="IPR027417">
    <property type="entry name" value="P-loop_NTPase"/>
</dbReference>
<dbReference type="EMBL" id="BAABKX010000018">
    <property type="protein sequence ID" value="GAA5059625.1"/>
    <property type="molecule type" value="Genomic_DNA"/>
</dbReference>
<dbReference type="GO" id="GO:0015833">
    <property type="term" value="P:peptide transport"/>
    <property type="evidence" value="ECO:0007669"/>
    <property type="project" value="InterPro"/>
</dbReference>
<organism evidence="6 7">
    <name type="scientific">Haladaptatus pallidirubidus</name>
    <dbReference type="NCBI Taxonomy" id="1008152"/>
    <lineage>
        <taxon>Archaea</taxon>
        <taxon>Methanobacteriati</taxon>
        <taxon>Methanobacteriota</taxon>
        <taxon>Stenosarchaea group</taxon>
        <taxon>Halobacteria</taxon>
        <taxon>Halobacteriales</taxon>
        <taxon>Haladaptataceae</taxon>
        <taxon>Haladaptatus</taxon>
    </lineage>
</organism>
<dbReference type="InterPro" id="IPR003593">
    <property type="entry name" value="AAA+_ATPase"/>
</dbReference>
<evidence type="ECO:0000313" key="6">
    <source>
        <dbReference type="EMBL" id="GAA5059625.1"/>
    </source>
</evidence>
<dbReference type="SMART" id="SM00382">
    <property type="entry name" value="AAA"/>
    <property type="match status" value="1"/>
</dbReference>
<feature type="domain" description="ABC transporter" evidence="5">
    <location>
        <begin position="18"/>
        <end position="272"/>
    </location>
</feature>
<keyword evidence="2" id="KW-0813">Transport</keyword>
<dbReference type="GO" id="GO:0005524">
    <property type="term" value="F:ATP binding"/>
    <property type="evidence" value="ECO:0007669"/>
    <property type="project" value="UniProtKB-KW"/>
</dbReference>
<name>A0AAV3UMW4_9EURY</name>
<dbReference type="AlphaFoldDB" id="A0AAV3UMW4"/>
<evidence type="ECO:0000256" key="1">
    <source>
        <dbReference type="ARBA" id="ARBA00005417"/>
    </source>
</evidence>
<evidence type="ECO:0000256" key="2">
    <source>
        <dbReference type="ARBA" id="ARBA00022448"/>
    </source>
</evidence>
<dbReference type="GeneID" id="68613753"/>
<dbReference type="InterPro" id="IPR003439">
    <property type="entry name" value="ABC_transporter-like_ATP-bd"/>
</dbReference>
<keyword evidence="4" id="KW-0067">ATP-binding</keyword>
<dbReference type="RefSeq" id="WP_227773550.1">
    <property type="nucleotide sequence ID" value="NZ_BAABKX010000018.1"/>
</dbReference>
<dbReference type="InterPro" id="IPR017871">
    <property type="entry name" value="ABC_transporter-like_CS"/>
</dbReference>
<dbReference type="GO" id="GO:0055085">
    <property type="term" value="P:transmembrane transport"/>
    <property type="evidence" value="ECO:0007669"/>
    <property type="project" value="UniProtKB-ARBA"/>
</dbReference>
<evidence type="ECO:0000259" key="5">
    <source>
        <dbReference type="PROSITE" id="PS50893"/>
    </source>
</evidence>
<dbReference type="SUPFAM" id="SSF52540">
    <property type="entry name" value="P-loop containing nucleoside triphosphate hydrolases"/>
    <property type="match status" value="1"/>
</dbReference>
<dbReference type="NCBIfam" id="TIGR01727">
    <property type="entry name" value="oligo_HPY"/>
    <property type="match status" value="1"/>
</dbReference>
<keyword evidence="3" id="KW-0547">Nucleotide-binding</keyword>
<comment type="caution">
    <text evidence="6">The sequence shown here is derived from an EMBL/GenBank/DDBJ whole genome shotgun (WGS) entry which is preliminary data.</text>
</comment>
<dbReference type="PROSITE" id="PS00211">
    <property type="entry name" value="ABC_TRANSPORTER_1"/>
    <property type="match status" value="1"/>
</dbReference>
<protein>
    <recommendedName>
        <fullName evidence="5">ABC transporter domain-containing protein</fullName>
    </recommendedName>
</protein>
<dbReference type="PROSITE" id="PS50893">
    <property type="entry name" value="ABC_TRANSPORTER_2"/>
    <property type="match status" value="1"/>
</dbReference>
<dbReference type="Gene3D" id="3.40.50.300">
    <property type="entry name" value="P-loop containing nucleotide triphosphate hydrolases"/>
    <property type="match status" value="1"/>
</dbReference>
<sequence>MSMQTTKSEKRTGSEPLLTVRGLKKYFDQSNGVLDRLVGDTGHVRAVDGVDLTVHEGETLAIVGESGCGKSTLGRTVLNLHDATAGSVTYHGEDITELSAGEMRPHRRNLQMIFQDPLASLNPRQTVGEILTAPMEVHGIGADGEERLERAKELLERVGLKPAHIERYPNQFSGGQQQRVGIARALSLEPELIIADEPVSALDVSVQAQILNLLDELQDEFGLSLVFIAHNLSVVRHVADRVAVMYLGQIVETAPVAELYDNPQHPYTKSLLSAVPRIDPGDRDERIILEGTVPSPLNPPTGCRFHTRCPMVIPPDDWSGSEEDFRSAFTFRNRVLSGELDPDAAKTRLSAEGRNTGDETVASYLVEQLLPCDPVNLPPNAEEAVWEAATALATERREHAEELVSAAFPSPCEQETPRTVEASEDHVAACHRVESGGGS</sequence>
<dbReference type="PANTHER" id="PTHR43776">
    <property type="entry name" value="TRANSPORT ATP-BINDING PROTEIN"/>
    <property type="match status" value="1"/>
</dbReference>
<dbReference type="Pfam" id="PF08352">
    <property type="entry name" value="oligo_HPY"/>
    <property type="match status" value="1"/>
</dbReference>
<dbReference type="FunFam" id="3.40.50.300:FF:000016">
    <property type="entry name" value="Oligopeptide ABC transporter ATP-binding component"/>
    <property type="match status" value="1"/>
</dbReference>
<reference evidence="6 7" key="1">
    <citation type="journal article" date="2019" name="Int. J. Syst. Evol. Microbiol.">
        <title>The Global Catalogue of Microorganisms (GCM) 10K type strain sequencing project: providing services to taxonomists for standard genome sequencing and annotation.</title>
        <authorList>
            <consortium name="The Broad Institute Genomics Platform"/>
            <consortium name="The Broad Institute Genome Sequencing Center for Infectious Disease"/>
            <person name="Wu L."/>
            <person name="Ma J."/>
        </authorList>
    </citation>
    <scope>NUCLEOTIDE SEQUENCE [LARGE SCALE GENOMIC DNA]</scope>
    <source>
        <strain evidence="6 7">JCM 17504</strain>
    </source>
</reference>
<evidence type="ECO:0000313" key="7">
    <source>
        <dbReference type="Proteomes" id="UP001501729"/>
    </source>
</evidence>
<proteinExistence type="inferred from homology"/>
<dbReference type="InterPro" id="IPR013563">
    <property type="entry name" value="Oligopep_ABC_C"/>
</dbReference>